<dbReference type="PANTHER" id="PTHR43976">
    <property type="entry name" value="SHORT CHAIN DEHYDROGENASE"/>
    <property type="match status" value="1"/>
</dbReference>
<sequence>MNTQHSQAWIITGASSGLGKSIALAALREGHSVIGTTRNPSPPAKDEFTELGGTWLTLDVTHPDTANTVAHVAQQHNIDVVVNCAGYAQLGAVEDVSDTEFHDQFEANVHGPLRILRGVLPVLRAKRSGVVVNISSGAGFTGRPGRGPYSASKFALEGISESLFHELQPLGVRVLLVEPGAFRTPFSDSAQIPAAYAQGEGVSDGYKGTPAHEMVGLTKTMSSRSDLVKGDPDRAATAIVNAVLDHDFKALRLPLGNDCIKAYEGKLQWMKDDLELTRAIASATDYSP</sequence>
<dbReference type="OrthoDB" id="1933717at2759"/>
<reference evidence="4 5" key="1">
    <citation type="submission" date="2019-06" db="EMBL/GenBank/DDBJ databases">
        <title>A chromosomal-level reference genome of Carpinus fangiana (Coryloideae, Betulaceae).</title>
        <authorList>
            <person name="Yang X."/>
            <person name="Wang Z."/>
            <person name="Zhang L."/>
            <person name="Hao G."/>
            <person name="Liu J."/>
            <person name="Yang Y."/>
        </authorList>
    </citation>
    <scope>NUCLEOTIDE SEQUENCE [LARGE SCALE GENOMIC DNA]</scope>
    <source>
        <strain evidence="4">Cfa_2016G</strain>
        <tissue evidence="4">Leaf</tissue>
    </source>
</reference>
<evidence type="ECO:0000313" key="5">
    <source>
        <dbReference type="Proteomes" id="UP000327013"/>
    </source>
</evidence>
<dbReference type="Gene3D" id="3.40.50.720">
    <property type="entry name" value="NAD(P)-binding Rossmann-like Domain"/>
    <property type="match status" value="1"/>
</dbReference>
<keyword evidence="2" id="KW-0560">Oxidoreductase</keyword>
<dbReference type="InterPro" id="IPR051911">
    <property type="entry name" value="SDR_oxidoreductase"/>
</dbReference>
<evidence type="ECO:0000313" key="4">
    <source>
        <dbReference type="EMBL" id="KAB8342800.1"/>
    </source>
</evidence>
<proteinExistence type="inferred from homology"/>
<dbReference type="InterPro" id="IPR036291">
    <property type="entry name" value="NAD(P)-bd_dom_sf"/>
</dbReference>
<dbReference type="AlphaFoldDB" id="A0A5N6KSH5"/>
<dbReference type="InterPro" id="IPR002347">
    <property type="entry name" value="SDR_fam"/>
</dbReference>
<dbReference type="GO" id="GO:0016491">
    <property type="term" value="F:oxidoreductase activity"/>
    <property type="evidence" value="ECO:0007669"/>
    <property type="project" value="UniProtKB-KW"/>
</dbReference>
<dbReference type="CDD" id="cd05374">
    <property type="entry name" value="17beta-HSD-like_SDR_c"/>
    <property type="match status" value="1"/>
</dbReference>
<dbReference type="Pfam" id="PF00106">
    <property type="entry name" value="adh_short"/>
    <property type="match status" value="1"/>
</dbReference>
<gene>
    <name evidence="4" type="ORF">FH972_022398</name>
</gene>
<organism evidence="4 5">
    <name type="scientific">Carpinus fangiana</name>
    <dbReference type="NCBI Taxonomy" id="176857"/>
    <lineage>
        <taxon>Eukaryota</taxon>
        <taxon>Viridiplantae</taxon>
        <taxon>Streptophyta</taxon>
        <taxon>Embryophyta</taxon>
        <taxon>Tracheophyta</taxon>
        <taxon>Spermatophyta</taxon>
        <taxon>Magnoliopsida</taxon>
        <taxon>eudicotyledons</taxon>
        <taxon>Gunneridae</taxon>
        <taxon>Pentapetalae</taxon>
        <taxon>rosids</taxon>
        <taxon>fabids</taxon>
        <taxon>Fagales</taxon>
        <taxon>Betulaceae</taxon>
        <taxon>Carpinus</taxon>
    </lineage>
</organism>
<comment type="caution">
    <text evidence="4">The sequence shown here is derived from an EMBL/GenBank/DDBJ whole genome shotgun (WGS) entry which is preliminary data.</text>
</comment>
<dbReference type="PRINTS" id="PR00080">
    <property type="entry name" value="SDRFAMILY"/>
</dbReference>
<evidence type="ECO:0000256" key="2">
    <source>
        <dbReference type="ARBA" id="ARBA00023002"/>
    </source>
</evidence>
<evidence type="ECO:0000256" key="1">
    <source>
        <dbReference type="ARBA" id="ARBA00006484"/>
    </source>
</evidence>
<dbReference type="Proteomes" id="UP000327013">
    <property type="component" value="Unassembled WGS sequence"/>
</dbReference>
<dbReference type="PANTHER" id="PTHR43976:SF16">
    <property type="entry name" value="SHORT-CHAIN DEHYDROGENASE_REDUCTASE FAMILY PROTEIN"/>
    <property type="match status" value="1"/>
</dbReference>
<comment type="similarity">
    <text evidence="1 3">Belongs to the short-chain dehydrogenases/reductases (SDR) family.</text>
</comment>
<dbReference type="PRINTS" id="PR00081">
    <property type="entry name" value="GDHRDH"/>
</dbReference>
<evidence type="ECO:0000256" key="3">
    <source>
        <dbReference type="RuleBase" id="RU000363"/>
    </source>
</evidence>
<accession>A0A5N6KSH5</accession>
<keyword evidence="5" id="KW-1185">Reference proteome</keyword>
<dbReference type="EMBL" id="VIBQ01000012">
    <property type="protein sequence ID" value="KAB8342800.1"/>
    <property type="molecule type" value="Genomic_DNA"/>
</dbReference>
<name>A0A5N6KSH5_9ROSI</name>
<protein>
    <submittedName>
        <fullName evidence="4">Uncharacterized protein</fullName>
    </submittedName>
</protein>
<dbReference type="SUPFAM" id="SSF51735">
    <property type="entry name" value="NAD(P)-binding Rossmann-fold domains"/>
    <property type="match status" value="1"/>
</dbReference>